<dbReference type="CDD" id="cd00093">
    <property type="entry name" value="HTH_XRE"/>
    <property type="match status" value="1"/>
</dbReference>
<organism evidence="1 2">
    <name type="scientific">Mycolicibacterium phocaicum</name>
    <dbReference type="NCBI Taxonomy" id="319706"/>
    <lineage>
        <taxon>Bacteria</taxon>
        <taxon>Bacillati</taxon>
        <taxon>Actinomycetota</taxon>
        <taxon>Actinomycetes</taxon>
        <taxon>Mycobacteriales</taxon>
        <taxon>Mycobacteriaceae</taxon>
        <taxon>Mycolicibacterium</taxon>
    </lineage>
</organism>
<dbReference type="PROSITE" id="PS50943">
    <property type="entry name" value="HTH_CROC1"/>
    <property type="match status" value="1"/>
</dbReference>
<dbReference type="InterPro" id="IPR001387">
    <property type="entry name" value="Cro/C1-type_HTH"/>
</dbReference>
<name>A0A7I7ZTT9_9MYCO</name>
<gene>
    <name evidence="1" type="ORF">C1S79_27145</name>
</gene>
<dbReference type="Gene3D" id="3.30.450.180">
    <property type="match status" value="1"/>
</dbReference>
<dbReference type="Gene3D" id="1.10.260.40">
    <property type="entry name" value="lambda repressor-like DNA-binding domains"/>
    <property type="match status" value="1"/>
</dbReference>
<dbReference type="EMBL" id="POTM01000065">
    <property type="protein sequence ID" value="TLH59449.1"/>
    <property type="molecule type" value="Genomic_DNA"/>
</dbReference>
<dbReference type="Proteomes" id="UP000309984">
    <property type="component" value="Unassembled WGS sequence"/>
</dbReference>
<dbReference type="InterPro" id="IPR041413">
    <property type="entry name" value="MLTR_LBD"/>
</dbReference>
<keyword evidence="2" id="KW-1185">Reference proteome</keyword>
<dbReference type="SMART" id="SM00530">
    <property type="entry name" value="HTH_XRE"/>
    <property type="match status" value="1"/>
</dbReference>
<dbReference type="AlphaFoldDB" id="A0A7I7ZTT9"/>
<comment type="caution">
    <text evidence="1">The sequence shown here is derived from an EMBL/GenBank/DDBJ whole genome shotgun (WGS) entry which is preliminary data.</text>
</comment>
<dbReference type="InterPro" id="IPR010982">
    <property type="entry name" value="Lambda_DNA-bd_dom_sf"/>
</dbReference>
<sequence>MAGNALGEYLRLRRERVRPEDVGLVPGSRRRVPGLRREELALLAGISSDYYLRLEQGRDKNPSAQVLGALARALLLDVKATEYLYQLALPTGIRWKSAESERVAAGLDQLIEQFPMPALVVSRYQDVLAANPPACALAPGFRPGQNMLAWRLLDPAARDFFVDWDEATEVAVAGLREVNADAPDDPCLQQLVAELSSASARFRELWARGDVGYRIGVTHVRHPDVGELFLLRNRLNLPHSGGQHVITFRADPGSDSARALEKLRER</sequence>
<dbReference type="PANTHER" id="PTHR35010">
    <property type="entry name" value="BLL4672 PROTEIN-RELATED"/>
    <property type="match status" value="1"/>
</dbReference>
<protein>
    <submittedName>
        <fullName evidence="1">XRE family transcriptional regulator</fullName>
    </submittedName>
</protein>
<reference evidence="1 2" key="1">
    <citation type="submission" date="2018-01" db="EMBL/GenBank/DDBJ databases">
        <title>Comparative genomics of Mycobacterium mucogenicum and Mycobacterium neoaurum clade members emphasizing tRNA and non-coding RNA.</title>
        <authorList>
            <person name="Behra P.R.K."/>
            <person name="Pettersson B.M.F."/>
            <person name="Das S."/>
            <person name="Dasgupta S."/>
            <person name="Kirsebom L.A."/>
        </authorList>
    </citation>
    <scope>NUCLEOTIDE SEQUENCE [LARGE SCALE GENOMIC DNA]</scope>
    <source>
        <strain evidence="1 2">DSM 45104</strain>
    </source>
</reference>
<evidence type="ECO:0000313" key="1">
    <source>
        <dbReference type="EMBL" id="TLH59449.1"/>
    </source>
</evidence>
<dbReference type="PANTHER" id="PTHR35010:SF2">
    <property type="entry name" value="BLL4672 PROTEIN"/>
    <property type="match status" value="1"/>
</dbReference>
<accession>A0A7I7ZTT9</accession>
<proteinExistence type="predicted"/>
<dbReference type="GO" id="GO:0003677">
    <property type="term" value="F:DNA binding"/>
    <property type="evidence" value="ECO:0007669"/>
    <property type="project" value="InterPro"/>
</dbReference>
<dbReference type="SUPFAM" id="SSF47413">
    <property type="entry name" value="lambda repressor-like DNA-binding domains"/>
    <property type="match status" value="1"/>
</dbReference>
<evidence type="ECO:0000313" key="2">
    <source>
        <dbReference type="Proteomes" id="UP000309984"/>
    </source>
</evidence>
<dbReference type="Pfam" id="PF13560">
    <property type="entry name" value="HTH_31"/>
    <property type="match status" value="1"/>
</dbReference>
<dbReference type="Pfam" id="PF17765">
    <property type="entry name" value="MLTR_LBD"/>
    <property type="match status" value="1"/>
</dbReference>